<name>A0A803QHK3_CANSA</name>
<accession>A0A803QHK3</accession>
<reference evidence="2" key="2">
    <citation type="submission" date="2021-03" db="UniProtKB">
        <authorList>
            <consortium name="EnsemblPlants"/>
        </authorList>
    </citation>
    <scope>IDENTIFICATION</scope>
</reference>
<proteinExistence type="predicted"/>
<dbReference type="Gramene" id="evm.model.09.851">
    <property type="protein sequence ID" value="cds.evm.model.09.851"/>
    <property type="gene ID" value="evm.TU.09.851"/>
</dbReference>
<reference evidence="2" key="1">
    <citation type="submission" date="2018-11" db="EMBL/GenBank/DDBJ databases">
        <authorList>
            <person name="Grassa J C."/>
        </authorList>
    </citation>
    <scope>NUCLEOTIDE SEQUENCE [LARGE SCALE GENOMIC DNA]</scope>
</reference>
<evidence type="ECO:0000256" key="1">
    <source>
        <dbReference type="SAM" id="MobiDB-lite"/>
    </source>
</evidence>
<feature type="compositionally biased region" description="Polar residues" evidence="1">
    <location>
        <begin position="126"/>
        <end position="136"/>
    </location>
</feature>
<evidence type="ECO:0000313" key="3">
    <source>
        <dbReference type="Proteomes" id="UP000596661"/>
    </source>
</evidence>
<dbReference type="EnsemblPlants" id="evm.model.09.851">
    <property type="protein sequence ID" value="cds.evm.model.09.851"/>
    <property type="gene ID" value="evm.TU.09.851"/>
</dbReference>
<dbReference type="AlphaFoldDB" id="A0A803QHK3"/>
<dbReference type="Proteomes" id="UP000596661">
    <property type="component" value="Chromosome 9"/>
</dbReference>
<keyword evidence="3" id="KW-1185">Reference proteome</keyword>
<feature type="region of interest" description="Disordered" evidence="1">
    <location>
        <begin position="99"/>
        <end position="144"/>
    </location>
</feature>
<protein>
    <submittedName>
        <fullName evidence="2">Uncharacterized protein</fullName>
    </submittedName>
</protein>
<sequence length="144" mass="16245">MNTINNRGIRNLRVEAKEKIVVEITKRMKTTLDADDRLVADWAFCHPGPLTKDEELVERFVTAYLNEVALEASTSRREILDSKIKKSIMGSIRQTLTQVVRDKEKQKAKPYAKTKAKRAKKPKLSSPYSTSSTQGTPLGKDILA</sequence>
<evidence type="ECO:0000313" key="2">
    <source>
        <dbReference type="EnsemblPlants" id="cds.evm.model.09.851"/>
    </source>
</evidence>
<feature type="compositionally biased region" description="Basic residues" evidence="1">
    <location>
        <begin position="108"/>
        <end position="123"/>
    </location>
</feature>
<organism evidence="2 3">
    <name type="scientific">Cannabis sativa</name>
    <name type="common">Hemp</name>
    <name type="synonym">Marijuana</name>
    <dbReference type="NCBI Taxonomy" id="3483"/>
    <lineage>
        <taxon>Eukaryota</taxon>
        <taxon>Viridiplantae</taxon>
        <taxon>Streptophyta</taxon>
        <taxon>Embryophyta</taxon>
        <taxon>Tracheophyta</taxon>
        <taxon>Spermatophyta</taxon>
        <taxon>Magnoliopsida</taxon>
        <taxon>eudicotyledons</taxon>
        <taxon>Gunneridae</taxon>
        <taxon>Pentapetalae</taxon>
        <taxon>rosids</taxon>
        <taxon>fabids</taxon>
        <taxon>Rosales</taxon>
        <taxon>Cannabaceae</taxon>
        <taxon>Cannabis</taxon>
    </lineage>
</organism>
<dbReference type="EMBL" id="UZAU01000740">
    <property type="status" value="NOT_ANNOTATED_CDS"/>
    <property type="molecule type" value="Genomic_DNA"/>
</dbReference>